<sequence>MNVIRSSLLFLMGLGCVGCSSISTNTACKATATDSCLTIEQVDDMTRFADELVPYVRKKAYSTKFKHHSQVGSGRVVQKSNGSSLWVSKSVKGKSWS</sequence>
<evidence type="ECO:0000256" key="1">
    <source>
        <dbReference type="SAM" id="MobiDB-lite"/>
    </source>
</evidence>
<evidence type="ECO:0000313" key="2">
    <source>
        <dbReference type="EMBL" id="USQ15574.1"/>
    </source>
</evidence>
<keyword evidence="2" id="KW-0614">Plasmid</keyword>
<evidence type="ECO:0000313" key="3">
    <source>
        <dbReference type="Proteomes" id="UP001057474"/>
    </source>
</evidence>
<dbReference type="PROSITE" id="PS51257">
    <property type="entry name" value="PROKAR_LIPOPROTEIN"/>
    <property type="match status" value="1"/>
</dbReference>
<name>A0ABY4YDM4_9GAMM</name>
<geneLocation type="plasmid" evidence="2 3">
    <name>pLlyPCM2298_2</name>
</geneLocation>
<dbReference type="EMBL" id="CP071529">
    <property type="protein sequence ID" value="USQ15574.1"/>
    <property type="molecule type" value="Genomic_DNA"/>
</dbReference>
<dbReference type="Proteomes" id="UP001057474">
    <property type="component" value="Plasmid pLlyPCM2298_2"/>
</dbReference>
<protein>
    <submittedName>
        <fullName evidence="2">Conjugal transfer protein</fullName>
    </submittedName>
</protein>
<reference evidence="2" key="1">
    <citation type="submission" date="2021-03" db="EMBL/GenBank/DDBJ databases">
        <title>Legionella lytica PCM 2298.</title>
        <authorList>
            <person name="Koper P."/>
        </authorList>
    </citation>
    <scope>NUCLEOTIDE SEQUENCE</scope>
    <source>
        <strain evidence="2">PCM 2298</strain>
        <plasmid evidence="2">pLlyPCM2298_2</plasmid>
    </source>
</reference>
<dbReference type="RefSeq" id="WP_252582812.1">
    <property type="nucleotide sequence ID" value="NZ_CP071529.1"/>
</dbReference>
<keyword evidence="3" id="KW-1185">Reference proteome</keyword>
<gene>
    <name evidence="2" type="ORF">J2N86_15615</name>
</gene>
<organism evidence="2 3">
    <name type="scientific">Legionella lytica</name>
    <dbReference type="NCBI Taxonomy" id="96232"/>
    <lineage>
        <taxon>Bacteria</taxon>
        <taxon>Pseudomonadati</taxon>
        <taxon>Pseudomonadota</taxon>
        <taxon>Gammaproteobacteria</taxon>
        <taxon>Legionellales</taxon>
        <taxon>Legionellaceae</taxon>
        <taxon>Legionella</taxon>
    </lineage>
</organism>
<accession>A0ABY4YDM4</accession>
<feature type="region of interest" description="Disordered" evidence="1">
    <location>
        <begin position="65"/>
        <end position="97"/>
    </location>
</feature>
<proteinExistence type="predicted"/>
<feature type="compositionally biased region" description="Low complexity" evidence="1">
    <location>
        <begin position="82"/>
        <end position="97"/>
    </location>
</feature>